<dbReference type="STRING" id="1678841.TBC1_12753"/>
<evidence type="ECO:0000313" key="4">
    <source>
        <dbReference type="Proteomes" id="UP000053091"/>
    </source>
</evidence>
<sequence length="468" mass="54972">MNSIVQPVVAKFIVFLYFIYIPAATYAQAGEKQSGKSSKRAKEREVVQAKGKDSYFDSGFLRYEDFIYRESVRTVLFHREGWELTPPMILFNSDEKLMLSFDDLDADYKVWQYTVIHCDAVWKPTDLWQNEYIEGFTEDYIRDYKYSYNTLQAFTHYKLAIPNENFRFTLPGNYILKIYPEGMPDQPAITRRFMVVDPKVTVKARVKRSSVIDQYFTHQEVPFSVLNPAYPIPEPYRDLKVVILQNNRWDNAIWNLAPMMLRADELDYQYTDGRNSFEAGNEFRYFDIKSLRYTSERVRQVENRNDGYHVTLLPDAARTFKPYVTYSDINGQRLIKTEDARDNDLEAEYVWVDFFIPWDAPMTDGAPYIMGALTDWQFSAAGNTPGERSGPGRMSYNFARQGYEARLYLKQGYYNYLYAFLPNGESEAELARLEGSRYETRNSYTILVYYREQGSRFDRLIAAEVVEN</sequence>
<gene>
    <name evidence="3" type="ORF">TBC1_12753</name>
</gene>
<evidence type="ECO:0000259" key="2">
    <source>
        <dbReference type="Pfam" id="PF17116"/>
    </source>
</evidence>
<dbReference type="RefSeq" id="WP_062044904.1">
    <property type="nucleotide sequence ID" value="NZ_DF968183.1"/>
</dbReference>
<dbReference type="Pfam" id="PF17116">
    <property type="entry name" value="T9SS_plug_1st"/>
    <property type="match status" value="1"/>
</dbReference>
<evidence type="ECO:0000256" key="1">
    <source>
        <dbReference type="SAM" id="Phobius"/>
    </source>
</evidence>
<keyword evidence="4" id="KW-1185">Reference proteome</keyword>
<keyword evidence="1" id="KW-0472">Membrane</keyword>
<keyword evidence="1" id="KW-0812">Transmembrane</keyword>
<protein>
    <recommendedName>
        <fullName evidence="2">Type 9 secretion system plug protein N-terminal domain-containing protein</fullName>
    </recommendedName>
</protein>
<keyword evidence="1" id="KW-1133">Transmembrane helix</keyword>
<dbReference type="InterPro" id="IPR031345">
    <property type="entry name" value="T9SS_Plug_N"/>
</dbReference>
<proteinExistence type="predicted"/>
<evidence type="ECO:0000313" key="3">
    <source>
        <dbReference type="EMBL" id="GAP44939.1"/>
    </source>
</evidence>
<feature type="domain" description="Type 9 secretion system plug protein N-terminal" evidence="2">
    <location>
        <begin position="72"/>
        <end position="196"/>
    </location>
</feature>
<reference evidence="3" key="1">
    <citation type="journal article" date="2015" name="Genome Announc.">
        <title>Draft Genome Sequence of Bacteroidales Strain TBC1, a Novel Isolate from a Methanogenic Wastewater Treatment System.</title>
        <authorList>
            <person name="Tourlousse D.M."/>
            <person name="Matsuura N."/>
            <person name="Sun L."/>
            <person name="Toyonaga M."/>
            <person name="Kuroda K."/>
            <person name="Ohashi A."/>
            <person name="Cruz R."/>
            <person name="Yamaguchi T."/>
            <person name="Sekiguchi Y."/>
        </authorList>
    </citation>
    <scope>NUCLEOTIDE SEQUENCE [LARGE SCALE GENOMIC DNA]</scope>
    <source>
        <strain evidence="3">TBC1</strain>
    </source>
</reference>
<dbReference type="EMBL" id="DF968183">
    <property type="protein sequence ID" value="GAP44939.1"/>
    <property type="molecule type" value="Genomic_DNA"/>
</dbReference>
<dbReference type="AlphaFoldDB" id="A0A0S7C1R9"/>
<dbReference type="OrthoDB" id="1522602at2"/>
<accession>A0A0S7C1R9</accession>
<organism evidence="3">
    <name type="scientific">Lentimicrobium saccharophilum</name>
    <dbReference type="NCBI Taxonomy" id="1678841"/>
    <lineage>
        <taxon>Bacteria</taxon>
        <taxon>Pseudomonadati</taxon>
        <taxon>Bacteroidota</taxon>
        <taxon>Bacteroidia</taxon>
        <taxon>Bacteroidales</taxon>
        <taxon>Lentimicrobiaceae</taxon>
        <taxon>Lentimicrobium</taxon>
    </lineage>
</organism>
<feature type="transmembrane region" description="Helical" evidence="1">
    <location>
        <begin position="12"/>
        <end position="30"/>
    </location>
</feature>
<dbReference type="Proteomes" id="UP000053091">
    <property type="component" value="Unassembled WGS sequence"/>
</dbReference>
<name>A0A0S7C1R9_9BACT</name>